<keyword evidence="3" id="KW-0269">Exonuclease</keyword>
<dbReference type="InterPro" id="IPR036691">
    <property type="entry name" value="Endo/exonu/phosph_ase_sf"/>
</dbReference>
<organism evidence="3 4">
    <name type="scientific">Nitrospira japonica</name>
    <dbReference type="NCBI Taxonomy" id="1325564"/>
    <lineage>
        <taxon>Bacteria</taxon>
        <taxon>Pseudomonadati</taxon>
        <taxon>Nitrospirota</taxon>
        <taxon>Nitrospiria</taxon>
        <taxon>Nitrospirales</taxon>
        <taxon>Nitrospiraceae</taxon>
        <taxon>Nitrospira</taxon>
    </lineage>
</organism>
<dbReference type="GO" id="GO:0004519">
    <property type="term" value="F:endonuclease activity"/>
    <property type="evidence" value="ECO:0007669"/>
    <property type="project" value="UniProtKB-KW"/>
</dbReference>
<keyword evidence="3" id="KW-0255">Endonuclease</keyword>
<name>A0A1W1I4Y7_9BACT</name>
<reference evidence="3 4" key="1">
    <citation type="submission" date="2017-03" db="EMBL/GenBank/DDBJ databases">
        <authorList>
            <person name="Afonso C.L."/>
            <person name="Miller P.J."/>
            <person name="Scott M.A."/>
            <person name="Spackman E."/>
            <person name="Goraichik I."/>
            <person name="Dimitrov K.M."/>
            <person name="Suarez D.L."/>
            <person name="Swayne D.E."/>
        </authorList>
    </citation>
    <scope>NUCLEOTIDE SEQUENCE [LARGE SCALE GENOMIC DNA]</scope>
    <source>
        <strain evidence="3">Genome sequencing of Nitrospira japonica strain NJ11</strain>
    </source>
</reference>
<dbReference type="Pfam" id="PF19580">
    <property type="entry name" value="Exo_endo_phos_3"/>
    <property type="match status" value="1"/>
</dbReference>
<dbReference type="STRING" id="1325564.NSJP_1888"/>
<dbReference type="OrthoDB" id="1398885at2"/>
<dbReference type="PANTHER" id="PTHR42834">
    <property type="entry name" value="ENDONUCLEASE/EXONUCLEASE/PHOSPHATASE FAMILY PROTEIN (AFU_ORTHOLOGUE AFUA_3G09210)"/>
    <property type="match status" value="1"/>
</dbReference>
<evidence type="ECO:0000256" key="1">
    <source>
        <dbReference type="SAM" id="MobiDB-lite"/>
    </source>
</evidence>
<feature type="region of interest" description="Disordered" evidence="1">
    <location>
        <begin position="288"/>
        <end position="308"/>
    </location>
</feature>
<proteinExistence type="predicted"/>
<keyword evidence="4" id="KW-1185">Reference proteome</keyword>
<dbReference type="AlphaFoldDB" id="A0A1W1I4Y7"/>
<dbReference type="Gene3D" id="3.60.10.10">
    <property type="entry name" value="Endonuclease/exonuclease/phosphatase"/>
    <property type="match status" value="1"/>
</dbReference>
<dbReference type="EMBL" id="LT828648">
    <property type="protein sequence ID" value="SLM48060.1"/>
    <property type="molecule type" value="Genomic_DNA"/>
</dbReference>
<keyword evidence="3" id="KW-0540">Nuclease</keyword>
<dbReference type="PANTHER" id="PTHR42834:SF1">
    <property type="entry name" value="ENDONUCLEASE_EXONUCLEASE_PHOSPHATASE FAMILY PROTEIN (AFU_ORTHOLOGUE AFUA_3G09210)"/>
    <property type="match status" value="1"/>
</dbReference>
<sequence length="373" mass="41635">MRLATFNVENLFDRPKIMNLPKWSDGAQVLKDYARLNELVAQDSYSTADKQELINIMGKYPGLNSPQKKDSKYIHLRDIRGDFFKKPKSKPVEIVANGRGDWIGWFELKTEHIKEVATENTARIVHLVNADIIGIVEAEDRMGLTEFNSAAIKKIGGQPYEHVMLIDGNDDRGIDVGIMSRKAFAIDSMRSHVDDKKGSLSIFSRDCPEYLFTLPSGTRLLVLINHFKSKGYGTAASSNTKREDQAKRVREIYDLRRQEGIAHIAIIGDFNDIPTSVPLSHLLQQGSDLKDTSQHPQFHGDGRTGTHGDGAASSKFDYILLSPALWAVVQQAGVERRGVWGGKNGKLWPILPEMKSEKDAASDHAALWVDLAI</sequence>
<evidence type="ECO:0000259" key="2">
    <source>
        <dbReference type="Pfam" id="PF19580"/>
    </source>
</evidence>
<dbReference type="GO" id="GO:0004527">
    <property type="term" value="F:exonuclease activity"/>
    <property type="evidence" value="ECO:0007669"/>
    <property type="project" value="UniProtKB-KW"/>
</dbReference>
<keyword evidence="3" id="KW-0378">Hydrolase</keyword>
<dbReference type="InterPro" id="IPR005135">
    <property type="entry name" value="Endo/exonuclease/phosphatase"/>
</dbReference>
<gene>
    <name evidence="3" type="ORF">NSJP_1888</name>
</gene>
<evidence type="ECO:0000313" key="3">
    <source>
        <dbReference type="EMBL" id="SLM48060.1"/>
    </source>
</evidence>
<dbReference type="RefSeq" id="WP_080886507.1">
    <property type="nucleotide sequence ID" value="NZ_LT828648.1"/>
</dbReference>
<evidence type="ECO:0000313" key="4">
    <source>
        <dbReference type="Proteomes" id="UP000192042"/>
    </source>
</evidence>
<feature type="domain" description="Endonuclease/exonuclease/phosphatase" evidence="2">
    <location>
        <begin position="120"/>
        <end position="288"/>
    </location>
</feature>
<dbReference type="SUPFAM" id="SSF56219">
    <property type="entry name" value="DNase I-like"/>
    <property type="match status" value="1"/>
</dbReference>
<accession>A0A1W1I4Y7</accession>
<protein>
    <submittedName>
        <fullName evidence="3">Endonuclease/exonuclease/phosphatase</fullName>
    </submittedName>
</protein>
<feature type="compositionally biased region" description="Basic and acidic residues" evidence="1">
    <location>
        <begin position="288"/>
        <end position="306"/>
    </location>
</feature>
<dbReference type="Proteomes" id="UP000192042">
    <property type="component" value="Chromosome I"/>
</dbReference>
<dbReference type="KEGG" id="nja:NSJP_1888"/>